<sequence length="95" mass="10851">MEDDELVEEEAIEVSKTKPIGNDLEDISLESNQMSNIKESKSHPLENVIEETALPSPQRSASNIVRAEKACQTRIWIETRSRTICNRFRPIFHIG</sequence>
<protein>
    <submittedName>
        <fullName evidence="1">Uncharacterized protein</fullName>
    </submittedName>
</protein>
<comment type="caution">
    <text evidence="1">The sequence shown here is derived from an EMBL/GenBank/DDBJ whole genome shotgun (WGS) entry which is preliminary data.</text>
</comment>
<evidence type="ECO:0000313" key="2">
    <source>
        <dbReference type="Proteomes" id="UP001151760"/>
    </source>
</evidence>
<reference evidence="1" key="2">
    <citation type="submission" date="2022-01" db="EMBL/GenBank/DDBJ databases">
        <authorList>
            <person name="Yamashiro T."/>
            <person name="Shiraishi A."/>
            <person name="Satake H."/>
            <person name="Nakayama K."/>
        </authorList>
    </citation>
    <scope>NUCLEOTIDE SEQUENCE</scope>
</reference>
<organism evidence="1 2">
    <name type="scientific">Tanacetum coccineum</name>
    <dbReference type="NCBI Taxonomy" id="301880"/>
    <lineage>
        <taxon>Eukaryota</taxon>
        <taxon>Viridiplantae</taxon>
        <taxon>Streptophyta</taxon>
        <taxon>Embryophyta</taxon>
        <taxon>Tracheophyta</taxon>
        <taxon>Spermatophyta</taxon>
        <taxon>Magnoliopsida</taxon>
        <taxon>eudicotyledons</taxon>
        <taxon>Gunneridae</taxon>
        <taxon>Pentapetalae</taxon>
        <taxon>asterids</taxon>
        <taxon>campanulids</taxon>
        <taxon>Asterales</taxon>
        <taxon>Asteraceae</taxon>
        <taxon>Asteroideae</taxon>
        <taxon>Anthemideae</taxon>
        <taxon>Anthemidinae</taxon>
        <taxon>Tanacetum</taxon>
    </lineage>
</organism>
<evidence type="ECO:0000313" key="1">
    <source>
        <dbReference type="EMBL" id="GJS84667.1"/>
    </source>
</evidence>
<proteinExistence type="predicted"/>
<dbReference type="EMBL" id="BQNB010010992">
    <property type="protein sequence ID" value="GJS84667.1"/>
    <property type="molecule type" value="Genomic_DNA"/>
</dbReference>
<dbReference type="Proteomes" id="UP001151760">
    <property type="component" value="Unassembled WGS sequence"/>
</dbReference>
<reference evidence="1" key="1">
    <citation type="journal article" date="2022" name="Int. J. Mol. Sci.">
        <title>Draft Genome of Tanacetum Coccineum: Genomic Comparison of Closely Related Tanacetum-Family Plants.</title>
        <authorList>
            <person name="Yamashiro T."/>
            <person name="Shiraishi A."/>
            <person name="Nakayama K."/>
            <person name="Satake H."/>
        </authorList>
    </citation>
    <scope>NUCLEOTIDE SEQUENCE</scope>
</reference>
<name>A0ABQ4Z679_9ASTR</name>
<accession>A0ABQ4Z679</accession>
<gene>
    <name evidence="1" type="ORF">Tco_0751208</name>
</gene>
<keyword evidence="2" id="KW-1185">Reference proteome</keyword>